<evidence type="ECO:0000259" key="1">
    <source>
        <dbReference type="Pfam" id="PF06985"/>
    </source>
</evidence>
<dbReference type="InterPro" id="IPR052895">
    <property type="entry name" value="HetReg/Transcr_Mod"/>
</dbReference>
<feature type="domain" description="Heterokaryon incompatibility" evidence="1">
    <location>
        <begin position="54"/>
        <end position="214"/>
    </location>
</feature>
<dbReference type="GeneID" id="41974983"/>
<sequence length="601" mass="67899">MSHPKGNFFFQQRLAVSAFKHAIRVLVLLPGKREAQLTATARLLNLDDSGREPYTALSYTWGDAHFPETISVDEEIIPITTNLHDALCHIRREDQPVTIWVDAVCINQEGVVERSSQVAFMDEIYLSCEAVYIWLGVGDNATPTGTPGSERDHFALVRHFRDDKHFFELPGYRRDFETGLWVFDAEIPGAGVSWMDFEPISTSAWWTRAWTVQETILPTRAVLMYGQSTLTWNDLAEFTFNRARHINNYSGECCGRAHEALGGKRMQAMDNLTGHVMRLEHLRRRTGYIRSFSDVSRAFADRQCKDPRDKIYSILSFAKPGKDRLGIRPDYQKAVRDVYVEAFCLMLQDADMSPSCLLGEGFNSTSFGLPSWVRDFSKAMETGDLLRRAFEAYPLYNASARRLAKVKLTSHGELQLRGTQVDVIKDRSRVAGHHVKASFRPGLLDDWLQVCMRNGITVTHDTVDKTFVQVLCRGVIDDREAGKGKWRLLDANDSELPCDTQWKAFIGGDSRVVSRKYRIGVATGISGQVLYVTWNGRLGLGDPQVEIGDVVWIVEGSNVPFILRKTTEPDHYRLIGDTYLHGVMCGECVNDIVDTVTISII</sequence>
<organism evidence="2 3">
    <name type="scientific">Thyridium curvatum</name>
    <dbReference type="NCBI Taxonomy" id="1093900"/>
    <lineage>
        <taxon>Eukaryota</taxon>
        <taxon>Fungi</taxon>
        <taxon>Dikarya</taxon>
        <taxon>Ascomycota</taxon>
        <taxon>Pezizomycotina</taxon>
        <taxon>Sordariomycetes</taxon>
        <taxon>Sordariomycetidae</taxon>
        <taxon>Thyridiales</taxon>
        <taxon>Thyridiaceae</taxon>
        <taxon>Thyridium</taxon>
    </lineage>
</organism>
<dbReference type="Pfam" id="PF06985">
    <property type="entry name" value="HET"/>
    <property type="match status" value="1"/>
</dbReference>
<name>A0A507B3B9_9PEZI</name>
<proteinExistence type="predicted"/>
<gene>
    <name evidence="2" type="ORF">E0L32_007536</name>
</gene>
<dbReference type="InParanoid" id="A0A507B3B9"/>
<dbReference type="PANTHER" id="PTHR24148">
    <property type="entry name" value="ANKYRIN REPEAT DOMAIN-CONTAINING PROTEIN 39 HOMOLOG-RELATED"/>
    <property type="match status" value="1"/>
</dbReference>
<dbReference type="AlphaFoldDB" id="A0A507B3B9"/>
<accession>A0A507B3B9</accession>
<dbReference type="Proteomes" id="UP000319257">
    <property type="component" value="Unassembled WGS sequence"/>
</dbReference>
<dbReference type="Pfam" id="PF26639">
    <property type="entry name" value="Het-6_barrel"/>
    <property type="match status" value="1"/>
</dbReference>
<dbReference type="PANTHER" id="PTHR24148:SF73">
    <property type="entry name" value="HET DOMAIN PROTEIN (AFU_ORTHOLOGUE AFUA_8G01020)"/>
    <property type="match status" value="1"/>
</dbReference>
<dbReference type="InterPro" id="IPR010730">
    <property type="entry name" value="HET"/>
</dbReference>
<comment type="caution">
    <text evidence="2">The sequence shown here is derived from an EMBL/GenBank/DDBJ whole genome shotgun (WGS) entry which is preliminary data.</text>
</comment>
<dbReference type="EMBL" id="SKBQ01000046">
    <property type="protein sequence ID" value="TPX11799.1"/>
    <property type="molecule type" value="Genomic_DNA"/>
</dbReference>
<dbReference type="RefSeq" id="XP_030993510.1">
    <property type="nucleotide sequence ID" value="XM_031142291.1"/>
</dbReference>
<dbReference type="STRING" id="1093900.A0A507B3B9"/>
<evidence type="ECO:0000313" key="3">
    <source>
        <dbReference type="Proteomes" id="UP000319257"/>
    </source>
</evidence>
<dbReference type="OrthoDB" id="3557394at2759"/>
<evidence type="ECO:0000313" key="2">
    <source>
        <dbReference type="EMBL" id="TPX11799.1"/>
    </source>
</evidence>
<reference evidence="2 3" key="1">
    <citation type="submission" date="2019-06" db="EMBL/GenBank/DDBJ databases">
        <title>Draft genome sequence of the filamentous fungus Phialemoniopsis curvata isolated from diesel fuel.</title>
        <authorList>
            <person name="Varaljay V.A."/>
            <person name="Lyon W.J."/>
            <person name="Crouch A.L."/>
            <person name="Drake C.E."/>
            <person name="Hollomon J.M."/>
            <person name="Nadeau L.J."/>
            <person name="Nunn H.S."/>
            <person name="Stevenson B.S."/>
            <person name="Bojanowski C.L."/>
            <person name="Crookes-Goodson W.J."/>
        </authorList>
    </citation>
    <scope>NUCLEOTIDE SEQUENCE [LARGE SCALE GENOMIC DNA]</scope>
    <source>
        <strain evidence="2 3">D216</strain>
    </source>
</reference>
<protein>
    <recommendedName>
        <fullName evidence="1">Heterokaryon incompatibility domain-containing protein</fullName>
    </recommendedName>
</protein>
<keyword evidence="3" id="KW-1185">Reference proteome</keyword>